<keyword evidence="4" id="KW-0539">Nucleus</keyword>
<gene>
    <name evidence="7" type="ORF">K2173_006300</name>
</gene>
<evidence type="ECO:0000313" key="7">
    <source>
        <dbReference type="EMBL" id="KAJ8764560.1"/>
    </source>
</evidence>
<dbReference type="InterPro" id="IPR036638">
    <property type="entry name" value="HLH_DNA-bd_sf"/>
</dbReference>
<dbReference type="GO" id="GO:0046983">
    <property type="term" value="F:protein dimerization activity"/>
    <property type="evidence" value="ECO:0007669"/>
    <property type="project" value="InterPro"/>
</dbReference>
<keyword evidence="8" id="KW-1185">Reference proteome</keyword>
<name>A0AAV8TCR8_9ROSI</name>
<dbReference type="PROSITE" id="PS50888">
    <property type="entry name" value="BHLH"/>
    <property type="match status" value="1"/>
</dbReference>
<dbReference type="GO" id="GO:0005634">
    <property type="term" value="C:nucleus"/>
    <property type="evidence" value="ECO:0007669"/>
    <property type="project" value="UniProtKB-SubCell"/>
</dbReference>
<dbReference type="FunFam" id="4.10.280.10:FF:000002">
    <property type="entry name" value="Basic helix-loop-helix transcription factor"/>
    <property type="match status" value="1"/>
</dbReference>
<feature type="region of interest" description="Disordered" evidence="5">
    <location>
        <begin position="143"/>
        <end position="199"/>
    </location>
</feature>
<evidence type="ECO:0000256" key="4">
    <source>
        <dbReference type="ARBA" id="ARBA00023242"/>
    </source>
</evidence>
<dbReference type="AlphaFoldDB" id="A0AAV8TCR8"/>
<dbReference type="Proteomes" id="UP001159364">
    <property type="component" value="Linkage Group LG05"/>
</dbReference>
<dbReference type="EMBL" id="JAIWQS010000005">
    <property type="protein sequence ID" value="KAJ8764560.1"/>
    <property type="molecule type" value="Genomic_DNA"/>
</dbReference>
<dbReference type="InterPro" id="IPR024097">
    <property type="entry name" value="bHLH_ZIP_TF"/>
</dbReference>
<dbReference type="Pfam" id="PF00010">
    <property type="entry name" value="HLH"/>
    <property type="match status" value="1"/>
</dbReference>
<sequence length="383" mass="42911">MMSQKHAFCMDATVQEIYQARLKWLYQQQHGYLNQNNSSESSLLPQFGGIFDHTSVVGGTVDWKKKHETCGNGDVLSYANLSLAATNLFAKEMELMQTEGGLHSLESDRGLSRTSSYQIGAVEAANTGEEAIGKTMIFLEQMQTRAESDSSNKRKSGSVAAEECKEKRTRSEVEVESKIKHKSTTETTADSSKKNQKISVVQRPDYIHVRARRGQATDSHSLAERARRQKISKKMKCLQDLVPGCNKITGRAGMLDEIINYVQSLQRQVEFLSMKLAAVNPRVEFNINLSGKEFPAYVASFPTPDMPSTIENFPELLHNSVHQAGLGSELELLPHTPELGVERTINSSTFINDLHLDSSCFNHLRCFWDVETQNPHNVEFHQG</sequence>
<protein>
    <recommendedName>
        <fullName evidence="6">BHLH domain-containing protein</fullName>
    </recommendedName>
</protein>
<comment type="caution">
    <text evidence="7">The sequence shown here is derived from an EMBL/GenBank/DDBJ whole genome shotgun (WGS) entry which is preliminary data.</text>
</comment>
<accession>A0AAV8TCR8</accession>
<feature type="domain" description="BHLH" evidence="6">
    <location>
        <begin position="215"/>
        <end position="265"/>
    </location>
</feature>
<organism evidence="7 8">
    <name type="scientific">Erythroxylum novogranatense</name>
    <dbReference type="NCBI Taxonomy" id="1862640"/>
    <lineage>
        <taxon>Eukaryota</taxon>
        <taxon>Viridiplantae</taxon>
        <taxon>Streptophyta</taxon>
        <taxon>Embryophyta</taxon>
        <taxon>Tracheophyta</taxon>
        <taxon>Spermatophyta</taxon>
        <taxon>Magnoliopsida</taxon>
        <taxon>eudicotyledons</taxon>
        <taxon>Gunneridae</taxon>
        <taxon>Pentapetalae</taxon>
        <taxon>rosids</taxon>
        <taxon>fabids</taxon>
        <taxon>Malpighiales</taxon>
        <taxon>Erythroxylaceae</taxon>
        <taxon>Erythroxylum</taxon>
    </lineage>
</organism>
<keyword evidence="3" id="KW-0804">Transcription</keyword>
<keyword evidence="2" id="KW-0805">Transcription regulation</keyword>
<evidence type="ECO:0000256" key="2">
    <source>
        <dbReference type="ARBA" id="ARBA00023015"/>
    </source>
</evidence>
<dbReference type="PANTHER" id="PTHR12565:SF382">
    <property type="entry name" value="BHLH DOMAIN-CONTAINING PROTEIN"/>
    <property type="match status" value="1"/>
</dbReference>
<dbReference type="InterPro" id="IPR011598">
    <property type="entry name" value="bHLH_dom"/>
</dbReference>
<evidence type="ECO:0000256" key="5">
    <source>
        <dbReference type="SAM" id="MobiDB-lite"/>
    </source>
</evidence>
<reference evidence="7 8" key="1">
    <citation type="submission" date="2021-09" db="EMBL/GenBank/DDBJ databases">
        <title>Genomic insights and catalytic innovation underlie evolution of tropane alkaloids biosynthesis.</title>
        <authorList>
            <person name="Wang Y.-J."/>
            <person name="Tian T."/>
            <person name="Huang J.-P."/>
            <person name="Huang S.-X."/>
        </authorList>
    </citation>
    <scope>NUCLEOTIDE SEQUENCE [LARGE SCALE GENOMIC DNA]</scope>
    <source>
        <strain evidence="7">KIB-2018</strain>
        <tissue evidence="7">Leaf</tissue>
    </source>
</reference>
<dbReference type="PANTHER" id="PTHR12565">
    <property type="entry name" value="STEROL REGULATORY ELEMENT-BINDING PROTEIN"/>
    <property type="match status" value="1"/>
</dbReference>
<dbReference type="GO" id="GO:0003700">
    <property type="term" value="F:DNA-binding transcription factor activity"/>
    <property type="evidence" value="ECO:0007669"/>
    <property type="project" value="TreeGrafter"/>
</dbReference>
<dbReference type="SMART" id="SM00353">
    <property type="entry name" value="HLH"/>
    <property type="match status" value="1"/>
</dbReference>
<dbReference type="SUPFAM" id="SSF47459">
    <property type="entry name" value="HLH, helix-loop-helix DNA-binding domain"/>
    <property type="match status" value="1"/>
</dbReference>
<evidence type="ECO:0000313" key="8">
    <source>
        <dbReference type="Proteomes" id="UP001159364"/>
    </source>
</evidence>
<evidence type="ECO:0000256" key="1">
    <source>
        <dbReference type="ARBA" id="ARBA00004123"/>
    </source>
</evidence>
<evidence type="ECO:0000256" key="3">
    <source>
        <dbReference type="ARBA" id="ARBA00023163"/>
    </source>
</evidence>
<evidence type="ECO:0000259" key="6">
    <source>
        <dbReference type="PROSITE" id="PS50888"/>
    </source>
</evidence>
<feature type="compositionally biased region" description="Basic and acidic residues" evidence="5">
    <location>
        <begin position="162"/>
        <end position="178"/>
    </location>
</feature>
<dbReference type="Gene3D" id="4.10.280.10">
    <property type="entry name" value="Helix-loop-helix DNA-binding domain"/>
    <property type="match status" value="1"/>
</dbReference>
<comment type="subcellular location">
    <subcellularLocation>
        <location evidence="1">Nucleus</location>
    </subcellularLocation>
</comment>
<dbReference type="CDD" id="cd18919">
    <property type="entry name" value="bHLH_AtBPE_like"/>
    <property type="match status" value="1"/>
</dbReference>
<proteinExistence type="predicted"/>